<dbReference type="HOGENOM" id="CLU_120527_2_0_11"/>
<dbReference type="AlphaFoldDB" id="A9WN73"/>
<feature type="domain" description="Dyp-type peroxidase C-terminal" evidence="1">
    <location>
        <begin position="2"/>
        <end position="42"/>
    </location>
</feature>
<dbReference type="eggNOG" id="COG2837">
    <property type="taxonomic scope" value="Bacteria"/>
</dbReference>
<dbReference type="STRING" id="288705.RSal33209_1335"/>
<keyword evidence="3" id="KW-1185">Reference proteome</keyword>
<dbReference type="InterPro" id="IPR011008">
    <property type="entry name" value="Dimeric_a/b-barrel"/>
</dbReference>
<dbReference type="Proteomes" id="UP000002007">
    <property type="component" value="Chromosome"/>
</dbReference>
<proteinExistence type="predicted"/>
<organism evidence="2 3">
    <name type="scientific">Renibacterium salmoninarum (strain ATCC 33209 / DSM 20767 / JCM 11484 / NBRC 15589 / NCIMB 2235)</name>
    <dbReference type="NCBI Taxonomy" id="288705"/>
    <lineage>
        <taxon>Bacteria</taxon>
        <taxon>Bacillati</taxon>
        <taxon>Actinomycetota</taxon>
        <taxon>Actinomycetes</taxon>
        <taxon>Micrococcales</taxon>
        <taxon>Micrococcaceae</taxon>
        <taxon>Renibacterium</taxon>
    </lineage>
</organism>
<evidence type="ECO:0000259" key="1">
    <source>
        <dbReference type="Pfam" id="PF20628"/>
    </source>
</evidence>
<gene>
    <name evidence="2" type="ordered locus">RSal33209_1335</name>
</gene>
<dbReference type="SUPFAM" id="SSF54909">
    <property type="entry name" value="Dimeric alpha+beta barrel"/>
    <property type="match status" value="1"/>
</dbReference>
<dbReference type="InterPro" id="IPR048328">
    <property type="entry name" value="Dyp_perox_C"/>
</dbReference>
<dbReference type="EMBL" id="CP000910">
    <property type="protein sequence ID" value="ABY23072.1"/>
    <property type="molecule type" value="Genomic_DNA"/>
</dbReference>
<accession>A9WN73</accession>
<reference evidence="3" key="1">
    <citation type="journal article" date="2008" name="J. Bacteriol.">
        <title>Genome sequence of the fish pathogen Renibacterium salmoninarum suggests reductive evolution away from an environmental Arthrobacter ancestor.</title>
        <authorList>
            <person name="Wiens G.D."/>
            <person name="Rockey D.D."/>
            <person name="Wu Z."/>
            <person name="Chang J."/>
            <person name="Levy R."/>
            <person name="Crane S."/>
            <person name="Chen D.S."/>
            <person name="Capri G.R."/>
            <person name="Burnett J.R."/>
            <person name="Sudheesh P.S."/>
            <person name="Schipma M.J."/>
            <person name="Burd H."/>
            <person name="Bhattacharyya A."/>
            <person name="Rhodes L.D."/>
            <person name="Kaul R."/>
            <person name="Strom M.S."/>
        </authorList>
    </citation>
    <scope>NUCLEOTIDE SEQUENCE [LARGE SCALE GENOMIC DNA]</scope>
    <source>
        <strain evidence="3">ATCC 33209 / DSM 20767 / JCM 11484 / NBRC 15589 / NCIMB 2235</strain>
    </source>
</reference>
<protein>
    <submittedName>
        <fullName evidence="2">Dyp-type peroxidase family protein</fullName>
    </submittedName>
</protein>
<name>A9WN73_RENSM</name>
<dbReference type="KEGG" id="rsa:RSal33209_1335"/>
<evidence type="ECO:0000313" key="2">
    <source>
        <dbReference type="EMBL" id="ABY23072.1"/>
    </source>
</evidence>
<evidence type="ECO:0000313" key="3">
    <source>
        <dbReference type="Proteomes" id="UP000002007"/>
    </source>
</evidence>
<dbReference type="GO" id="GO:0004601">
    <property type="term" value="F:peroxidase activity"/>
    <property type="evidence" value="ECO:0007669"/>
    <property type="project" value="UniProtKB-KW"/>
</dbReference>
<dbReference type="Pfam" id="PF20628">
    <property type="entry name" value="Dyp_perox_C"/>
    <property type="match status" value="1"/>
</dbReference>
<sequence>MFFLSFQKDPAQFISLQSKLGANDRLNEYIRHVGSVLFAVPRGLPEAGRYYGQEFFS</sequence>
<keyword evidence="2" id="KW-0575">Peroxidase</keyword>
<keyword evidence="2" id="KW-0560">Oxidoreductase</keyword>